<sequence>MNWHNLKGDGIKIAIVDSGTNTNRREFNEIHVENIDLISDYDLDNEQIDNIGHGTATSYILHNHLPEARIYSIKIFDKNNETNIEDLIRALKYIITTLEVDIIHLSNGVTFCDKIDDLEEICSFIENKGIITVAAFDNLGAISYPAAFDSVLGVDYHTFCTEAQKYYYVENSIVNIMGIGALQRLPWDKGYKRVAGSSFAAPHITAIVAKIMQSGIRDKKKILIEMKNNAIKVVNYNKRNIEKPDWINNINKAIIFPFNKEMHSLLRFRDELTFSIKGVYEPRKHNRWRDAEKLKGIMDLKIESIDEIDWESDFDTVILGHTSMLNSVYNRDFYEYFIQSCIEHSKNLYSFDDLSTYQVDIDRLKKKNKIYYPIISEEDVPKSNMDKLHRIPQPVLGVFGTSPRQGKFTLQMTLRKLLCEKGYQVGQLGTEASSLLFGMNEVYPMGYNSSVNVSGGNAISTVNELMYNISRNNPDIILVGSQSQTVPYSAGNIGFYPHHQHDFLLGSEPDAIILCVNPNDDLTYINRTINYLENYIETKVIAISIFPVEKDYNLISLIGDVAVLNEKQIEEKKEFMKEYFEKPTFLIGSDSDNERLVVMIENFFGG</sequence>
<dbReference type="GO" id="GO:0006508">
    <property type="term" value="P:proteolysis"/>
    <property type="evidence" value="ECO:0007669"/>
    <property type="project" value="UniProtKB-KW"/>
</dbReference>
<dbReference type="AlphaFoldDB" id="A0A1G5BDB9"/>
<dbReference type="PROSITE" id="PS51892">
    <property type="entry name" value="SUBTILASE"/>
    <property type="match status" value="1"/>
</dbReference>
<keyword evidence="3 5" id="KW-0378">Hydrolase</keyword>
<dbReference type="InterPro" id="IPR027417">
    <property type="entry name" value="P-loop_NTPase"/>
</dbReference>
<dbReference type="Proteomes" id="UP000198538">
    <property type="component" value="Unassembled WGS sequence"/>
</dbReference>
<dbReference type="EMBL" id="FMVM01000001">
    <property type="protein sequence ID" value="SCX88119.1"/>
    <property type="molecule type" value="Genomic_DNA"/>
</dbReference>
<dbReference type="Gene3D" id="3.40.50.200">
    <property type="entry name" value="Peptidase S8/S53 domain"/>
    <property type="match status" value="1"/>
</dbReference>
<dbReference type="SUPFAM" id="SSF52743">
    <property type="entry name" value="Subtilisin-like"/>
    <property type="match status" value="1"/>
</dbReference>
<keyword evidence="9" id="KW-1185">Reference proteome</keyword>
<name>A0A1G5BDB9_9BACL</name>
<dbReference type="PANTHER" id="PTHR43806:SF11">
    <property type="entry name" value="CEREVISIN-RELATED"/>
    <property type="match status" value="1"/>
</dbReference>
<feature type="active site" description="Charge relay system" evidence="5">
    <location>
        <position position="17"/>
    </location>
</feature>
<dbReference type="InterPro" id="IPR036852">
    <property type="entry name" value="Peptidase_S8/S53_dom_sf"/>
</dbReference>
<feature type="active site" description="Charge relay system" evidence="5">
    <location>
        <position position="53"/>
    </location>
</feature>
<feature type="active site" description="Charge relay system" evidence="5">
    <location>
        <position position="198"/>
    </location>
</feature>
<evidence type="ECO:0000256" key="5">
    <source>
        <dbReference type="PROSITE-ProRule" id="PRU01240"/>
    </source>
</evidence>
<accession>A0A1G5BDB9</accession>
<organism evidence="8 9">
    <name type="scientific">Paenibacillus polysaccharolyticus</name>
    <dbReference type="NCBI Taxonomy" id="582692"/>
    <lineage>
        <taxon>Bacteria</taxon>
        <taxon>Bacillati</taxon>
        <taxon>Bacillota</taxon>
        <taxon>Bacilli</taxon>
        <taxon>Bacillales</taxon>
        <taxon>Paenibacillaceae</taxon>
        <taxon>Paenibacillus</taxon>
    </lineage>
</organism>
<evidence type="ECO:0000256" key="1">
    <source>
        <dbReference type="ARBA" id="ARBA00011073"/>
    </source>
</evidence>
<dbReference type="Pfam" id="PF00082">
    <property type="entry name" value="Peptidase_S8"/>
    <property type="match status" value="1"/>
</dbReference>
<evidence type="ECO:0000259" key="7">
    <source>
        <dbReference type="Pfam" id="PF07755"/>
    </source>
</evidence>
<evidence type="ECO:0000313" key="8">
    <source>
        <dbReference type="EMBL" id="SCX88119.1"/>
    </source>
</evidence>
<protein>
    <submittedName>
        <fullName evidence="8">Uncharacterized conserved protein, NAD-dependent epimerase/dehydratase family</fullName>
    </submittedName>
</protein>
<dbReference type="InterPro" id="IPR015500">
    <property type="entry name" value="Peptidase_S8_subtilisin-rel"/>
</dbReference>
<evidence type="ECO:0000256" key="2">
    <source>
        <dbReference type="ARBA" id="ARBA00022670"/>
    </source>
</evidence>
<gene>
    <name evidence="8" type="ORF">SAMN05720606_101325</name>
</gene>
<dbReference type="PRINTS" id="PR00723">
    <property type="entry name" value="SUBTILISIN"/>
</dbReference>
<dbReference type="SUPFAM" id="SSF52540">
    <property type="entry name" value="P-loop containing nucleoside triphosphate hydrolases"/>
    <property type="match status" value="1"/>
</dbReference>
<feature type="domain" description="Peptidase S8/S53" evidence="6">
    <location>
        <begin position="8"/>
        <end position="213"/>
    </location>
</feature>
<comment type="similarity">
    <text evidence="1 5">Belongs to the peptidase S8 family.</text>
</comment>
<dbReference type="GO" id="GO:0004252">
    <property type="term" value="F:serine-type endopeptidase activity"/>
    <property type="evidence" value="ECO:0007669"/>
    <property type="project" value="UniProtKB-UniRule"/>
</dbReference>
<dbReference type="InterPro" id="IPR035086">
    <property type="entry name" value="DgcN-like_C"/>
</dbReference>
<feature type="domain" description="D-glutamate N-acetyltransferase-like C-terminal" evidence="7">
    <location>
        <begin position="391"/>
        <end position="535"/>
    </location>
</feature>
<dbReference type="InterPro" id="IPR000209">
    <property type="entry name" value="Peptidase_S8/S53_dom"/>
</dbReference>
<dbReference type="RefSeq" id="WP_090915269.1">
    <property type="nucleotide sequence ID" value="NZ_FMVM01000001.1"/>
</dbReference>
<evidence type="ECO:0000256" key="4">
    <source>
        <dbReference type="ARBA" id="ARBA00022825"/>
    </source>
</evidence>
<dbReference type="InterPro" id="IPR050131">
    <property type="entry name" value="Peptidase_S8_subtilisin-like"/>
</dbReference>
<evidence type="ECO:0000256" key="3">
    <source>
        <dbReference type="ARBA" id="ARBA00022801"/>
    </source>
</evidence>
<dbReference type="Pfam" id="PF07755">
    <property type="entry name" value="DUF1611"/>
    <property type="match status" value="1"/>
</dbReference>
<reference evidence="9" key="1">
    <citation type="submission" date="2016-10" db="EMBL/GenBank/DDBJ databases">
        <authorList>
            <person name="Varghese N."/>
            <person name="Submissions S."/>
        </authorList>
    </citation>
    <scope>NUCLEOTIDE SEQUENCE [LARGE SCALE GENOMIC DNA]</scope>
    <source>
        <strain evidence="9">BL9</strain>
    </source>
</reference>
<dbReference type="STRING" id="582692.SAMN05720606_101325"/>
<dbReference type="Gene3D" id="3.40.50.300">
    <property type="entry name" value="P-loop containing nucleotide triphosphate hydrolases"/>
    <property type="match status" value="1"/>
</dbReference>
<dbReference type="PANTHER" id="PTHR43806">
    <property type="entry name" value="PEPTIDASE S8"/>
    <property type="match status" value="1"/>
</dbReference>
<keyword evidence="4 5" id="KW-0720">Serine protease</keyword>
<evidence type="ECO:0000313" key="9">
    <source>
        <dbReference type="Proteomes" id="UP000198538"/>
    </source>
</evidence>
<keyword evidence="2 5" id="KW-0645">Protease</keyword>
<proteinExistence type="inferred from homology"/>
<evidence type="ECO:0000259" key="6">
    <source>
        <dbReference type="Pfam" id="PF00082"/>
    </source>
</evidence>